<reference evidence="2" key="2">
    <citation type="submission" date="2015-07" db="EMBL/GenBank/DDBJ databases">
        <title>Plasmids, circular viruses and viroids from rat gut.</title>
        <authorList>
            <person name="Jorgensen T.J."/>
            <person name="Hansen M.A."/>
            <person name="Xu Z."/>
            <person name="Tabak M.A."/>
            <person name="Sorensen S.J."/>
            <person name="Hansen L.H."/>
        </authorList>
    </citation>
    <scope>NUCLEOTIDE SEQUENCE</scope>
    <source>
        <plasmid evidence="2">pRGRH0055</plasmid>
    </source>
</reference>
<dbReference type="EMBL" id="LN852746">
    <property type="protein sequence ID" value="CRY93727.1"/>
    <property type="molecule type" value="Genomic_DNA"/>
</dbReference>
<accession>A0A0H5QC55</accession>
<dbReference type="PANTHER" id="PTHR30461">
    <property type="entry name" value="DNA-INVERTASE FROM LAMBDOID PROPHAGE"/>
    <property type="match status" value="1"/>
</dbReference>
<reference evidence="2" key="1">
    <citation type="submission" date="2015-06" db="EMBL/GenBank/DDBJ databases">
        <authorList>
            <person name="Joergensen T."/>
        </authorList>
    </citation>
    <scope>NUCLEOTIDE SEQUENCE</scope>
    <source>
        <plasmid evidence="2">pRGRH0055</plasmid>
    </source>
</reference>
<dbReference type="SUPFAM" id="SSF53041">
    <property type="entry name" value="Resolvase-like"/>
    <property type="match status" value="1"/>
</dbReference>
<dbReference type="InterPro" id="IPR036162">
    <property type="entry name" value="Resolvase-like_N_sf"/>
</dbReference>
<dbReference type="InterPro" id="IPR006119">
    <property type="entry name" value="Resolv_N"/>
</dbReference>
<name>A0A0H5QC55_9ZZZZ</name>
<dbReference type="PANTHER" id="PTHR30461:SF19">
    <property type="entry name" value="SITE-SPECIFIC RECOMBINASE RESOLVASE FAMILY"/>
    <property type="match status" value="1"/>
</dbReference>
<dbReference type="GO" id="GO:0000150">
    <property type="term" value="F:DNA strand exchange activity"/>
    <property type="evidence" value="ECO:0007669"/>
    <property type="project" value="InterPro"/>
</dbReference>
<protein>
    <recommendedName>
        <fullName evidence="1">Resolvase/invertase-type recombinase catalytic domain-containing protein</fullName>
    </recommendedName>
</protein>
<dbReference type="PROSITE" id="PS51736">
    <property type="entry name" value="RECOMBINASES_3"/>
    <property type="match status" value="1"/>
</dbReference>
<dbReference type="CDD" id="cd00338">
    <property type="entry name" value="Ser_Recombinase"/>
    <property type="match status" value="1"/>
</dbReference>
<proteinExistence type="predicted"/>
<dbReference type="GO" id="GO:0003677">
    <property type="term" value="F:DNA binding"/>
    <property type="evidence" value="ECO:0007669"/>
    <property type="project" value="InterPro"/>
</dbReference>
<dbReference type="InterPro" id="IPR050639">
    <property type="entry name" value="SSR_resolvase"/>
</dbReference>
<keyword evidence="2" id="KW-0614">Plasmid</keyword>
<evidence type="ECO:0000259" key="1">
    <source>
        <dbReference type="PROSITE" id="PS51736"/>
    </source>
</evidence>
<dbReference type="SMART" id="SM00857">
    <property type="entry name" value="Resolvase"/>
    <property type="match status" value="1"/>
</dbReference>
<sequence>MKAIIYSRVSSLGNRQNTESQIKELTEVANNRGWEVVKVFSERISGAKSNADRNVLNECFEFAKNNGIDVIMFAELSRLGRSIKEVQKSVNWFADNKINAYFHNNNTMLLKENGEMDKTMFIIMDCLALVAEIERENIKYRLNRGRELAKEKGVKMGRKNGTTENLNDKEKKYPNAMRLLRKGYALSEIKSICKTKGENVSVSTLKRLKKLIK</sequence>
<organism evidence="2">
    <name type="scientific">uncultured prokaryote</name>
    <dbReference type="NCBI Taxonomy" id="198431"/>
    <lineage>
        <taxon>unclassified sequences</taxon>
        <taxon>environmental samples</taxon>
    </lineage>
</organism>
<feature type="domain" description="Resolvase/invertase-type recombinase catalytic" evidence="1">
    <location>
        <begin position="2"/>
        <end position="153"/>
    </location>
</feature>
<dbReference type="AlphaFoldDB" id="A0A0H5QC55"/>
<evidence type="ECO:0000313" key="2">
    <source>
        <dbReference type="EMBL" id="CRY93727.1"/>
    </source>
</evidence>
<dbReference type="Pfam" id="PF00239">
    <property type="entry name" value="Resolvase"/>
    <property type="match status" value="1"/>
</dbReference>
<dbReference type="Gene3D" id="3.40.50.1390">
    <property type="entry name" value="Resolvase, N-terminal catalytic domain"/>
    <property type="match status" value="1"/>
</dbReference>
<geneLocation type="plasmid" evidence="2">
    <name>pRGRH0055</name>
</geneLocation>